<dbReference type="AlphaFoldDB" id="A0A9P1PX09"/>
<dbReference type="Pfam" id="PF00126">
    <property type="entry name" value="HTH_1"/>
    <property type="match status" value="1"/>
</dbReference>
<evidence type="ECO:0000256" key="3">
    <source>
        <dbReference type="ARBA" id="ARBA00023015"/>
    </source>
</evidence>
<dbReference type="InterPro" id="IPR000847">
    <property type="entry name" value="LysR_HTH_N"/>
</dbReference>
<accession>A0A9P1PX09</accession>
<dbReference type="GO" id="GO:0043565">
    <property type="term" value="F:sequence-specific DNA binding"/>
    <property type="evidence" value="ECO:0007669"/>
    <property type="project" value="TreeGrafter"/>
</dbReference>
<keyword evidence="2" id="KW-0678">Repressor</keyword>
<dbReference type="SUPFAM" id="SSF53850">
    <property type="entry name" value="Periplasmic binding protein-like II"/>
    <property type="match status" value="1"/>
</dbReference>
<keyword evidence="4" id="KW-0238">DNA-binding</keyword>
<dbReference type="Pfam" id="PF03466">
    <property type="entry name" value="LysR_substrate"/>
    <property type="match status" value="2"/>
</dbReference>
<keyword evidence="5" id="KW-0804">Transcription</keyword>
<name>A0A9P1PX09_YEREN</name>
<reference evidence="7 8" key="1">
    <citation type="submission" date="2015-03" db="EMBL/GenBank/DDBJ databases">
        <authorList>
            <consortium name="Pathogen Informatics"/>
            <person name="Murphy D."/>
        </authorList>
    </citation>
    <scope>NUCLEOTIDE SEQUENCE [LARGE SCALE GENOMIC DNA]</scope>
    <source>
        <strain evidence="7 8">IP27818</strain>
    </source>
</reference>
<feature type="domain" description="HTH lysR-type" evidence="6">
    <location>
        <begin position="1"/>
        <end position="59"/>
    </location>
</feature>
<comment type="caution">
    <text evidence="7">The sequence shown here is derived from an EMBL/GenBank/DDBJ whole genome shotgun (WGS) entry which is preliminary data.</text>
</comment>
<evidence type="ECO:0000313" key="7">
    <source>
        <dbReference type="EMBL" id="CNG03573.1"/>
    </source>
</evidence>
<dbReference type="InterPro" id="IPR058163">
    <property type="entry name" value="LysR-type_TF_proteobact-type"/>
</dbReference>
<dbReference type="RefSeq" id="WP_050131568.1">
    <property type="nucleotide sequence ID" value="NZ_CFLA01000010.1"/>
</dbReference>
<evidence type="ECO:0000259" key="6">
    <source>
        <dbReference type="PROSITE" id="PS50931"/>
    </source>
</evidence>
<evidence type="ECO:0000313" key="8">
    <source>
        <dbReference type="Proteomes" id="UP000041356"/>
    </source>
</evidence>
<dbReference type="GO" id="GO:0003700">
    <property type="term" value="F:DNA-binding transcription factor activity"/>
    <property type="evidence" value="ECO:0007669"/>
    <property type="project" value="InterPro"/>
</dbReference>
<protein>
    <submittedName>
        <fullName evidence="7">LysR family regulatory protein</fullName>
    </submittedName>
</protein>
<comment type="similarity">
    <text evidence="1">Belongs to the LysR transcriptional regulatory family.</text>
</comment>
<evidence type="ECO:0000256" key="2">
    <source>
        <dbReference type="ARBA" id="ARBA00022491"/>
    </source>
</evidence>
<dbReference type="PANTHER" id="PTHR30537:SF72">
    <property type="entry name" value="LYSR FAMILY TRANSCRIPTIONAL REGULATOR"/>
    <property type="match status" value="1"/>
</dbReference>
<evidence type="ECO:0000256" key="1">
    <source>
        <dbReference type="ARBA" id="ARBA00009437"/>
    </source>
</evidence>
<dbReference type="InterPro" id="IPR036388">
    <property type="entry name" value="WH-like_DNA-bd_sf"/>
</dbReference>
<dbReference type="Proteomes" id="UP000041356">
    <property type="component" value="Unassembled WGS sequence"/>
</dbReference>
<keyword evidence="3" id="KW-0805">Transcription regulation</keyword>
<gene>
    <name evidence="7" type="primary">dmlR_12</name>
    <name evidence="7" type="ORF">ERS137939_03062</name>
</gene>
<dbReference type="Gene3D" id="1.10.10.10">
    <property type="entry name" value="Winged helix-like DNA-binding domain superfamily/Winged helix DNA-binding domain"/>
    <property type="match status" value="1"/>
</dbReference>
<proteinExistence type="inferred from homology"/>
<sequence>MDRIDAMRVFIRVVEQRSFTQTAQDLNLPRSSVTDAIKQLERRLNVRLLQRTTRHVSPTLDGEAYYQRCLRIIADIEDAEMAFANAKPRGLLRIDVHGTLARHFVLPQLPDFIMQYPDIELFISEGDRLVDLIREGIDGVLRVGNLQDSDMVARRVALLPQVTCAAPRYLQQHETPHSLAELTGHQMVGFRSSATGGLMPLEFCVDTTLAPFARKEGLSPRPVPRPIPEIQTVKLPAVLSVSGAESFVAAARLGLGIIQVPRYHVEPDLCAGTLVEILPEYAPPPMPVSFLYPHNRQLSPRVRTFSDWLSRIFLTKSNSD</sequence>
<dbReference type="CDD" id="cd08472">
    <property type="entry name" value="PBP2_CrgA_like_3"/>
    <property type="match status" value="1"/>
</dbReference>
<dbReference type="GO" id="GO:0006351">
    <property type="term" value="P:DNA-templated transcription"/>
    <property type="evidence" value="ECO:0007669"/>
    <property type="project" value="TreeGrafter"/>
</dbReference>
<dbReference type="SUPFAM" id="SSF46785">
    <property type="entry name" value="Winged helix' DNA-binding domain"/>
    <property type="match status" value="1"/>
</dbReference>
<dbReference type="PROSITE" id="PS50931">
    <property type="entry name" value="HTH_LYSR"/>
    <property type="match status" value="1"/>
</dbReference>
<dbReference type="EMBL" id="CPZF01000008">
    <property type="protein sequence ID" value="CNG03573.1"/>
    <property type="molecule type" value="Genomic_DNA"/>
</dbReference>
<dbReference type="InterPro" id="IPR005119">
    <property type="entry name" value="LysR_subst-bd"/>
</dbReference>
<dbReference type="InterPro" id="IPR036390">
    <property type="entry name" value="WH_DNA-bd_sf"/>
</dbReference>
<dbReference type="FunFam" id="1.10.10.10:FF:000001">
    <property type="entry name" value="LysR family transcriptional regulator"/>
    <property type="match status" value="1"/>
</dbReference>
<evidence type="ECO:0000256" key="4">
    <source>
        <dbReference type="ARBA" id="ARBA00023125"/>
    </source>
</evidence>
<organism evidence="7 8">
    <name type="scientific">Yersinia enterocolitica</name>
    <dbReference type="NCBI Taxonomy" id="630"/>
    <lineage>
        <taxon>Bacteria</taxon>
        <taxon>Pseudomonadati</taxon>
        <taxon>Pseudomonadota</taxon>
        <taxon>Gammaproteobacteria</taxon>
        <taxon>Enterobacterales</taxon>
        <taxon>Yersiniaceae</taxon>
        <taxon>Yersinia</taxon>
    </lineage>
</organism>
<dbReference type="PANTHER" id="PTHR30537">
    <property type="entry name" value="HTH-TYPE TRANSCRIPTIONAL REGULATOR"/>
    <property type="match status" value="1"/>
</dbReference>
<evidence type="ECO:0000256" key="5">
    <source>
        <dbReference type="ARBA" id="ARBA00023163"/>
    </source>
</evidence>
<dbReference type="Gene3D" id="3.40.190.290">
    <property type="match status" value="1"/>
</dbReference>